<dbReference type="RefSeq" id="WP_272737337.1">
    <property type="nucleotide sequence ID" value="NZ_CP116942.1"/>
</dbReference>
<dbReference type="SMART" id="SM00895">
    <property type="entry name" value="FCD"/>
    <property type="match status" value="1"/>
</dbReference>
<dbReference type="Gene3D" id="1.20.120.530">
    <property type="entry name" value="GntR ligand-binding domain-like"/>
    <property type="match status" value="1"/>
</dbReference>
<evidence type="ECO:0000259" key="4">
    <source>
        <dbReference type="PROSITE" id="PS50949"/>
    </source>
</evidence>
<sequence length="278" mass="29984">MTSETTGGPSPVRFRRLAEQVADDLRRRILLGDLGDGAELPVEGLLREQYPVSKPTLREAMRVLEAEGLVTVRRGSIGGAVVHRPHTTNVAYTLGLVLAAQKVNISEVATALREVEPACAASCAERRDRSETVVPRLREIHQQATEVVGDLVAVTTASRQFHEAIVELCGNEPLRIMAGALEALWSTHESDWAHRMGEVAAIPTAERLDALEEHSSLIDLIEAGDAETARRSAATHLLTSQTYPESTPGVRVIDPDAVRASFVARTAASAAHTETGPR</sequence>
<evidence type="ECO:0000256" key="1">
    <source>
        <dbReference type="ARBA" id="ARBA00023015"/>
    </source>
</evidence>
<dbReference type="GO" id="GO:0003677">
    <property type="term" value="F:DNA binding"/>
    <property type="evidence" value="ECO:0007669"/>
    <property type="project" value="UniProtKB-KW"/>
</dbReference>
<evidence type="ECO:0000256" key="2">
    <source>
        <dbReference type="ARBA" id="ARBA00023125"/>
    </source>
</evidence>
<dbReference type="PANTHER" id="PTHR43537:SF24">
    <property type="entry name" value="GLUCONATE OPERON TRANSCRIPTIONAL REPRESSOR"/>
    <property type="match status" value="1"/>
</dbReference>
<evidence type="ECO:0000313" key="5">
    <source>
        <dbReference type="EMBL" id="WCO67818.1"/>
    </source>
</evidence>
<gene>
    <name evidence="5" type="ORF">PO878_03655</name>
</gene>
<dbReference type="Proteomes" id="UP001216390">
    <property type="component" value="Chromosome"/>
</dbReference>
<proteinExistence type="predicted"/>
<organism evidence="5 6">
    <name type="scientific">Iamia majanohamensis</name>
    <dbReference type="NCBI Taxonomy" id="467976"/>
    <lineage>
        <taxon>Bacteria</taxon>
        <taxon>Bacillati</taxon>
        <taxon>Actinomycetota</taxon>
        <taxon>Acidimicrobiia</taxon>
        <taxon>Acidimicrobiales</taxon>
        <taxon>Iamiaceae</taxon>
        <taxon>Iamia</taxon>
    </lineage>
</organism>
<dbReference type="SMART" id="SM00345">
    <property type="entry name" value="HTH_GNTR"/>
    <property type="match status" value="1"/>
</dbReference>
<dbReference type="GO" id="GO:0003700">
    <property type="term" value="F:DNA-binding transcription factor activity"/>
    <property type="evidence" value="ECO:0007669"/>
    <property type="project" value="InterPro"/>
</dbReference>
<evidence type="ECO:0000313" key="6">
    <source>
        <dbReference type="Proteomes" id="UP001216390"/>
    </source>
</evidence>
<dbReference type="InterPro" id="IPR000524">
    <property type="entry name" value="Tscrpt_reg_HTH_GntR"/>
</dbReference>
<dbReference type="EMBL" id="CP116942">
    <property type="protein sequence ID" value="WCO67818.1"/>
    <property type="molecule type" value="Genomic_DNA"/>
</dbReference>
<dbReference type="SUPFAM" id="SSF46785">
    <property type="entry name" value="Winged helix' DNA-binding domain"/>
    <property type="match status" value="1"/>
</dbReference>
<dbReference type="PROSITE" id="PS50949">
    <property type="entry name" value="HTH_GNTR"/>
    <property type="match status" value="1"/>
</dbReference>
<evidence type="ECO:0000256" key="3">
    <source>
        <dbReference type="ARBA" id="ARBA00023163"/>
    </source>
</evidence>
<feature type="domain" description="HTH gntR-type" evidence="4">
    <location>
        <begin position="15"/>
        <end position="85"/>
    </location>
</feature>
<dbReference type="InterPro" id="IPR011711">
    <property type="entry name" value="GntR_C"/>
</dbReference>
<dbReference type="PANTHER" id="PTHR43537">
    <property type="entry name" value="TRANSCRIPTIONAL REGULATOR, GNTR FAMILY"/>
    <property type="match status" value="1"/>
</dbReference>
<keyword evidence="6" id="KW-1185">Reference proteome</keyword>
<dbReference type="PRINTS" id="PR00035">
    <property type="entry name" value="HTHGNTR"/>
</dbReference>
<protein>
    <submittedName>
        <fullName evidence="5">FCD domain-containing protein</fullName>
    </submittedName>
</protein>
<keyword evidence="1" id="KW-0805">Transcription regulation</keyword>
<name>A0AAE9YB03_9ACTN</name>
<keyword evidence="3" id="KW-0804">Transcription</keyword>
<dbReference type="InterPro" id="IPR008920">
    <property type="entry name" value="TF_FadR/GntR_C"/>
</dbReference>
<dbReference type="AlphaFoldDB" id="A0AAE9YB03"/>
<dbReference type="CDD" id="cd07377">
    <property type="entry name" value="WHTH_GntR"/>
    <property type="match status" value="1"/>
</dbReference>
<accession>A0AAE9YB03</accession>
<keyword evidence="2" id="KW-0238">DNA-binding</keyword>
<dbReference type="Pfam" id="PF00392">
    <property type="entry name" value="GntR"/>
    <property type="match status" value="1"/>
</dbReference>
<dbReference type="InterPro" id="IPR036388">
    <property type="entry name" value="WH-like_DNA-bd_sf"/>
</dbReference>
<dbReference type="KEGG" id="ima:PO878_03655"/>
<dbReference type="InterPro" id="IPR036390">
    <property type="entry name" value="WH_DNA-bd_sf"/>
</dbReference>
<dbReference type="Pfam" id="PF07729">
    <property type="entry name" value="FCD"/>
    <property type="match status" value="1"/>
</dbReference>
<dbReference type="Gene3D" id="1.10.10.10">
    <property type="entry name" value="Winged helix-like DNA-binding domain superfamily/Winged helix DNA-binding domain"/>
    <property type="match status" value="1"/>
</dbReference>
<reference evidence="5" key="1">
    <citation type="submission" date="2023-01" db="EMBL/GenBank/DDBJ databases">
        <title>The diversity of Class Acidimicrobiia in South China Sea sediment environments and the proposal of Iamia marina sp. nov., a novel species of the genus Iamia.</title>
        <authorList>
            <person name="He Y."/>
            <person name="Tian X."/>
        </authorList>
    </citation>
    <scope>NUCLEOTIDE SEQUENCE</scope>
    <source>
        <strain evidence="5">DSM 19957</strain>
    </source>
</reference>
<dbReference type="SUPFAM" id="SSF48008">
    <property type="entry name" value="GntR ligand-binding domain-like"/>
    <property type="match status" value="1"/>
</dbReference>